<feature type="region of interest" description="Disordered" evidence="2">
    <location>
        <begin position="144"/>
        <end position="168"/>
    </location>
</feature>
<dbReference type="InterPro" id="IPR001878">
    <property type="entry name" value="Znf_CCHC"/>
</dbReference>
<feature type="region of interest" description="Disordered" evidence="2">
    <location>
        <begin position="332"/>
        <end position="373"/>
    </location>
</feature>
<feature type="compositionally biased region" description="Basic and acidic residues" evidence="2">
    <location>
        <begin position="263"/>
        <end position="276"/>
    </location>
</feature>
<feature type="compositionally biased region" description="Basic and acidic residues" evidence="2">
    <location>
        <begin position="420"/>
        <end position="453"/>
    </location>
</feature>
<feature type="compositionally biased region" description="Basic residues" evidence="2">
    <location>
        <begin position="517"/>
        <end position="531"/>
    </location>
</feature>
<keyword evidence="1" id="KW-0479">Metal-binding</keyword>
<dbReference type="AlphaFoldDB" id="A0A6H5IQ52"/>
<feature type="domain" description="CCHC-type" evidence="3">
    <location>
        <begin position="875"/>
        <end position="890"/>
    </location>
</feature>
<feature type="compositionally biased region" description="Basic and acidic residues" evidence="2">
    <location>
        <begin position="354"/>
        <end position="373"/>
    </location>
</feature>
<dbReference type="InterPro" id="IPR036875">
    <property type="entry name" value="Znf_CCHC_sf"/>
</dbReference>
<feature type="region of interest" description="Disordered" evidence="2">
    <location>
        <begin position="772"/>
        <end position="866"/>
    </location>
</feature>
<feature type="compositionally biased region" description="Basic and acidic residues" evidence="2">
    <location>
        <begin position="597"/>
        <end position="607"/>
    </location>
</feature>
<protein>
    <recommendedName>
        <fullName evidence="3">CCHC-type domain-containing protein</fullName>
    </recommendedName>
</protein>
<evidence type="ECO:0000256" key="2">
    <source>
        <dbReference type="SAM" id="MobiDB-lite"/>
    </source>
</evidence>
<evidence type="ECO:0000313" key="4">
    <source>
        <dbReference type="EMBL" id="CAB0037879.1"/>
    </source>
</evidence>
<keyword evidence="1" id="KW-0863">Zinc-finger</keyword>
<dbReference type="GO" id="GO:0008270">
    <property type="term" value="F:zinc ion binding"/>
    <property type="evidence" value="ECO:0007669"/>
    <property type="project" value="UniProtKB-KW"/>
</dbReference>
<feature type="region of interest" description="Disordered" evidence="2">
    <location>
        <begin position="937"/>
        <end position="957"/>
    </location>
</feature>
<feature type="region of interest" description="Disordered" evidence="2">
    <location>
        <begin position="46"/>
        <end position="112"/>
    </location>
</feature>
<dbReference type="OrthoDB" id="3863715at2759"/>
<dbReference type="Proteomes" id="UP000479190">
    <property type="component" value="Unassembled WGS sequence"/>
</dbReference>
<feature type="domain" description="CCHC-type" evidence="3">
    <location>
        <begin position="891"/>
        <end position="908"/>
    </location>
</feature>
<feature type="compositionally biased region" description="Basic residues" evidence="2">
    <location>
        <begin position="487"/>
        <end position="500"/>
    </location>
</feature>
<gene>
    <name evidence="4" type="ORF">TBRA_LOCUS9687</name>
</gene>
<feature type="compositionally biased region" description="Basic residues" evidence="2">
    <location>
        <begin position="70"/>
        <end position="85"/>
    </location>
</feature>
<feature type="compositionally biased region" description="Basic and acidic residues" evidence="2">
    <location>
        <begin position="86"/>
        <end position="95"/>
    </location>
</feature>
<feature type="compositionally biased region" description="Polar residues" evidence="2">
    <location>
        <begin position="454"/>
        <end position="463"/>
    </location>
</feature>
<keyword evidence="1" id="KW-0862">Zinc</keyword>
<evidence type="ECO:0000313" key="5">
    <source>
        <dbReference type="Proteomes" id="UP000479190"/>
    </source>
</evidence>
<name>A0A6H5IQ52_9HYME</name>
<dbReference type="GO" id="GO:0003676">
    <property type="term" value="F:nucleic acid binding"/>
    <property type="evidence" value="ECO:0007669"/>
    <property type="project" value="InterPro"/>
</dbReference>
<dbReference type="PROSITE" id="PS50158">
    <property type="entry name" value="ZF_CCHC"/>
    <property type="match status" value="2"/>
</dbReference>
<feature type="region of interest" description="Disordered" evidence="2">
    <location>
        <begin position="240"/>
        <end position="299"/>
    </location>
</feature>
<organism evidence="4 5">
    <name type="scientific">Trichogramma brassicae</name>
    <dbReference type="NCBI Taxonomy" id="86971"/>
    <lineage>
        <taxon>Eukaryota</taxon>
        <taxon>Metazoa</taxon>
        <taxon>Ecdysozoa</taxon>
        <taxon>Arthropoda</taxon>
        <taxon>Hexapoda</taxon>
        <taxon>Insecta</taxon>
        <taxon>Pterygota</taxon>
        <taxon>Neoptera</taxon>
        <taxon>Endopterygota</taxon>
        <taxon>Hymenoptera</taxon>
        <taxon>Apocrita</taxon>
        <taxon>Proctotrupomorpha</taxon>
        <taxon>Chalcidoidea</taxon>
        <taxon>Trichogrammatidae</taxon>
        <taxon>Trichogramma</taxon>
    </lineage>
</organism>
<dbReference type="EMBL" id="CADCXV010000876">
    <property type="protein sequence ID" value="CAB0037879.1"/>
    <property type="molecule type" value="Genomic_DNA"/>
</dbReference>
<evidence type="ECO:0000259" key="3">
    <source>
        <dbReference type="PROSITE" id="PS50158"/>
    </source>
</evidence>
<keyword evidence="5" id="KW-1185">Reference proteome</keyword>
<proteinExistence type="predicted"/>
<feature type="region of interest" description="Disordered" evidence="2">
    <location>
        <begin position="405"/>
        <end position="607"/>
    </location>
</feature>
<dbReference type="Pfam" id="PF00098">
    <property type="entry name" value="zf-CCHC"/>
    <property type="match status" value="2"/>
</dbReference>
<feature type="compositionally biased region" description="Basic residues" evidence="2">
    <location>
        <begin position="817"/>
        <end position="829"/>
    </location>
</feature>
<dbReference type="SUPFAM" id="SSF57756">
    <property type="entry name" value="Retrovirus zinc finger-like domains"/>
    <property type="match status" value="2"/>
</dbReference>
<accession>A0A6H5IQ52</accession>
<feature type="compositionally biased region" description="Polar residues" evidence="2">
    <location>
        <begin position="842"/>
        <end position="866"/>
    </location>
</feature>
<dbReference type="SMART" id="SM00343">
    <property type="entry name" value="ZnF_C2HC"/>
    <property type="match status" value="2"/>
</dbReference>
<feature type="compositionally biased region" description="Basic residues" evidence="2">
    <location>
        <begin position="573"/>
        <end position="596"/>
    </location>
</feature>
<feature type="compositionally biased region" description="Polar residues" evidence="2">
    <location>
        <begin position="472"/>
        <end position="481"/>
    </location>
</feature>
<feature type="compositionally biased region" description="Low complexity" evidence="2">
    <location>
        <begin position="534"/>
        <end position="569"/>
    </location>
</feature>
<reference evidence="4 5" key="1">
    <citation type="submission" date="2020-02" db="EMBL/GenBank/DDBJ databases">
        <authorList>
            <person name="Ferguson B K."/>
        </authorList>
    </citation>
    <scope>NUCLEOTIDE SEQUENCE [LARGE SCALE GENOMIC DNA]</scope>
</reference>
<evidence type="ECO:0000256" key="1">
    <source>
        <dbReference type="PROSITE-ProRule" id="PRU00047"/>
    </source>
</evidence>
<dbReference type="Gene3D" id="4.10.60.10">
    <property type="entry name" value="Zinc finger, CCHC-type"/>
    <property type="match status" value="2"/>
</dbReference>
<sequence>MKATKSQPREMITRERCVRDWPRLRTYIKKKARERERDEARAREKLLETGALRESSVRTCDSHGAPSPLRTKRRHRRSGPPRLRPRPTDRTRGEQRSAWPRRRGGPPVRSRTSCAILQAKIANKISVRNSSETRTIIASQIFDSRQDAGTRRPSLSAHAESGATRRDNAIGGRMGQRVNRRASFGRAELQQRSLIVSPEKEINRDRLLRALCYSVDKHCSMQWDTTRDGVLPVFMPATSITPSKGAIKRPSATDKQTNKSRKSPKDRSRSSEDTRTRIFTSRAATRGPRGHESALTGGLPAPLIPSINMWPAPDELTRGAPADSAAAANDIFPSIELTPRPKRGGETASLAGTRSHDRPGVATRDERWSAHRCPAERANLTRRVHLRLRGSEPPIEGNAIRHRMAGASPAVEASRSETQVPKEQRHAGGDARRDVDTTPKRTENRKNSKKSESVAETSSSPGESDTRRSKKSALSQASSISDGGKPRASRKSKKTRKLKKRDTSSSSSSDDEEVRASRKKTKKKTHKKKRDRSSSSSTASSSSSTSCSSASSESSPSESSSSGDSSSDSDASRHRRKGRHHSKKKAASKKAKHGASKRGEPRRSDEHIMKRLQNWKISFAGGDRAKAEMFITRLAKCRAGTSVDDQRLIDAVQATLSGEADLWYRAARPSFKSWERFEGSFRKMFIGKLGEFKLLQELRNRKQGEEESIVTFIVYFNFYLSHLTEKPSRREQVKIAWNNIRPAYRSALCNRMPRSLKAIQKAGERYEEALAISGNSKRSESETILPLPAKPPRQTHKVAAVSEVDEENSAAKEVRQAKPKRRRTPKKKRDKSEESVAAVQNAPKQTTGPGQQHQATTNTASGAARGNNSRFVGACFTCQETGHRASECPQRRCFRCQETGHLAPQCPRAPSTSCQVCGTPNVEFRNCERCAPYRQAWGNGNAGRQDSPLPAPQRSPN</sequence>